<accession>A0ABY6SNU2</accession>
<keyword evidence="2" id="KW-1185">Reference proteome</keyword>
<organism evidence="1 2">
    <name type="scientific">Clostridium carnis</name>
    <dbReference type="NCBI Taxonomy" id="1530"/>
    <lineage>
        <taxon>Bacteria</taxon>
        <taxon>Bacillati</taxon>
        <taxon>Bacillota</taxon>
        <taxon>Clostridia</taxon>
        <taxon>Eubacteriales</taxon>
        <taxon>Clostridiaceae</taxon>
        <taxon>Clostridium</taxon>
    </lineage>
</organism>
<gene>
    <name evidence="1" type="ORF">NCTC10913_00437</name>
</gene>
<comment type="caution">
    <text evidence="1">The sequence shown here is derived from an EMBL/GenBank/DDBJ whole genome shotgun (WGS) entry which is preliminary data.</text>
</comment>
<reference evidence="1 2" key="1">
    <citation type="submission" date="2018-11" db="EMBL/GenBank/DDBJ databases">
        <authorList>
            <consortium name="Pathogen Informatics"/>
        </authorList>
    </citation>
    <scope>NUCLEOTIDE SEQUENCE [LARGE SCALE GENOMIC DNA]</scope>
    <source>
        <strain evidence="1 2">NCTC10913</strain>
    </source>
</reference>
<dbReference type="Proteomes" id="UP000277570">
    <property type="component" value="Unassembled WGS sequence"/>
</dbReference>
<evidence type="ECO:0000313" key="2">
    <source>
        <dbReference type="Proteomes" id="UP000277570"/>
    </source>
</evidence>
<dbReference type="RefSeq" id="WP_125147695.1">
    <property type="nucleotide sequence ID" value="NZ_UYIN01000001.1"/>
</dbReference>
<dbReference type="EMBL" id="UYIN01000001">
    <property type="protein sequence ID" value="VDG69798.1"/>
    <property type="molecule type" value="Genomic_DNA"/>
</dbReference>
<evidence type="ECO:0000313" key="1">
    <source>
        <dbReference type="EMBL" id="VDG69798.1"/>
    </source>
</evidence>
<protein>
    <submittedName>
        <fullName evidence="1">Uncharacterized protein</fullName>
    </submittedName>
</protein>
<proteinExistence type="predicted"/>
<sequence length="84" mass="10085">MLIKSVKFLPDFIIEIELINRQKIIYDIKSYRNSAKLCGIESQEFFEKGKLIDNSHIKWDENTILYDYEILGKDLIRKMLYHNS</sequence>
<name>A0ABY6SNU2_9CLOT</name>